<keyword evidence="2" id="KW-1185">Reference proteome</keyword>
<accession>A0ACC3BI58</accession>
<evidence type="ECO:0000313" key="2">
    <source>
        <dbReference type="Proteomes" id="UP000798662"/>
    </source>
</evidence>
<dbReference type="EMBL" id="CM020618">
    <property type="protein sequence ID" value="KAK1857582.1"/>
    <property type="molecule type" value="Genomic_DNA"/>
</dbReference>
<reference evidence="1" key="1">
    <citation type="submission" date="2019-11" db="EMBL/GenBank/DDBJ databases">
        <title>Nori genome reveals adaptations in red seaweeds to the harsh intertidal environment.</title>
        <authorList>
            <person name="Wang D."/>
            <person name="Mao Y."/>
        </authorList>
    </citation>
    <scope>NUCLEOTIDE SEQUENCE</scope>
    <source>
        <tissue evidence="1">Gametophyte</tissue>
    </source>
</reference>
<proteinExistence type="predicted"/>
<comment type="caution">
    <text evidence="1">The sequence shown here is derived from an EMBL/GenBank/DDBJ whole genome shotgun (WGS) entry which is preliminary data.</text>
</comment>
<protein>
    <submittedName>
        <fullName evidence="1">Uncharacterized protein</fullName>
    </submittedName>
</protein>
<organism evidence="1 2">
    <name type="scientific">Pyropia yezoensis</name>
    <name type="common">Susabi-nori</name>
    <name type="synonym">Porphyra yezoensis</name>
    <dbReference type="NCBI Taxonomy" id="2788"/>
    <lineage>
        <taxon>Eukaryota</taxon>
        <taxon>Rhodophyta</taxon>
        <taxon>Bangiophyceae</taxon>
        <taxon>Bangiales</taxon>
        <taxon>Bangiaceae</taxon>
        <taxon>Pyropia</taxon>
    </lineage>
</organism>
<name>A0ACC3BI58_PYRYE</name>
<sequence>MKRGTPPSAASSDDEGPRPAADGGRVAALNAALDGDVDGTATAAAETVAEGVEDDLSGVPAEVIAAAAEREGAARAALDAVLSVRDWGAETDVDTLRSAVRVLLGEVTGDRGAAVVGGLGGEAPMAVDDEGLANGHASGSNGHASSSTRGGTAGASPVAPAPVVGTPGEGSDDDEVMGLAREPSPPTGAAAAGPGTSPAAFASRAKYIPMRLTADERATLRLVEAALSVSDYTSEVDILSYNKAAARKRMHTQLRILCAILTGLTVAADFKAGAELLESRDFAGNESWFRSCFEISRRHKVSNPQLMKVEYGKLMYCLMDAVSPPIARLLGMDVVAPIETVASFLAAHGASELLTDPLLPVATAEVVATGKSRPVIQREIRTKEAAVERLARRYASPARSLPADEVRRALYSLGDNNAYLRFSRDACDTMLGLLRHYFDGPGPAAKNELAILAGRGGARLSHGHTRQYAFVEQSLTLWREITHNMFGLWCMADMDLLDASNGYTLRNTGQGLHRVQQAPRVERAMANILRNVQAKTRSGWVGSSVVHIADANVPNGYTFLIKYTHVQELLMPVINVISGLSSLAQKDARVNNLIADAWGDVDGAKRAILRDFFRHAFDGSGADSFFSAGSCIDGRMTSAWNWCSKLESKSFYPLFLLSGFTSFDGKW</sequence>
<evidence type="ECO:0000313" key="1">
    <source>
        <dbReference type="EMBL" id="KAK1857582.1"/>
    </source>
</evidence>
<dbReference type="Proteomes" id="UP000798662">
    <property type="component" value="Chromosome 1"/>
</dbReference>
<gene>
    <name evidence="1" type="ORF">I4F81_000198</name>
</gene>